<name>A7I1Z4_CAMHC</name>
<evidence type="ECO:0000256" key="9">
    <source>
        <dbReference type="ARBA" id="ARBA00023136"/>
    </source>
</evidence>
<dbReference type="Gene3D" id="1.20.1530.20">
    <property type="match status" value="1"/>
</dbReference>
<feature type="transmembrane region" description="Helical" evidence="10">
    <location>
        <begin position="356"/>
        <end position="372"/>
    </location>
</feature>
<dbReference type="Pfam" id="PF00999">
    <property type="entry name" value="Na_H_Exchanger"/>
    <property type="match status" value="1"/>
</dbReference>
<evidence type="ECO:0000313" key="14">
    <source>
        <dbReference type="Proteomes" id="UP000002407"/>
    </source>
</evidence>
<dbReference type="InterPro" id="IPR038770">
    <property type="entry name" value="Na+/solute_symporter_sf"/>
</dbReference>
<evidence type="ECO:0000256" key="10">
    <source>
        <dbReference type="SAM" id="Phobius"/>
    </source>
</evidence>
<dbReference type="GO" id="GO:1902600">
    <property type="term" value="P:proton transmembrane transport"/>
    <property type="evidence" value="ECO:0007669"/>
    <property type="project" value="InterPro"/>
</dbReference>
<keyword evidence="14" id="KW-1185">Reference proteome</keyword>
<evidence type="ECO:0000256" key="7">
    <source>
        <dbReference type="ARBA" id="ARBA00022989"/>
    </source>
</evidence>
<dbReference type="InterPro" id="IPR006153">
    <property type="entry name" value="Cation/H_exchanger_TM"/>
</dbReference>
<keyword evidence="6" id="KW-0630">Potassium</keyword>
<organism evidence="13 14">
    <name type="scientific">Campylobacter hominis (strain ATCC BAA-381 / DSM 21671 / CCUG 45161 / LMG 19568 / NCTC 13146 / CH001A)</name>
    <dbReference type="NCBI Taxonomy" id="360107"/>
    <lineage>
        <taxon>Bacteria</taxon>
        <taxon>Pseudomonadati</taxon>
        <taxon>Campylobacterota</taxon>
        <taxon>Epsilonproteobacteria</taxon>
        <taxon>Campylobacterales</taxon>
        <taxon>Campylobacteraceae</taxon>
        <taxon>Campylobacter</taxon>
    </lineage>
</organism>
<proteinExistence type="predicted"/>
<feature type="transmembrane region" description="Helical" evidence="10">
    <location>
        <begin position="29"/>
        <end position="46"/>
    </location>
</feature>
<dbReference type="AlphaFoldDB" id="A7I1Z4"/>
<dbReference type="KEGG" id="cha:CHAB381_0974"/>
<evidence type="ECO:0000256" key="1">
    <source>
        <dbReference type="ARBA" id="ARBA00004141"/>
    </source>
</evidence>
<feature type="transmembrane region" description="Helical" evidence="10">
    <location>
        <begin position="6"/>
        <end position="22"/>
    </location>
</feature>
<dbReference type="InterPro" id="IPR003148">
    <property type="entry name" value="RCK_N"/>
</dbReference>
<feature type="transmembrane region" description="Helical" evidence="10">
    <location>
        <begin position="52"/>
        <end position="71"/>
    </location>
</feature>
<comment type="subcellular location">
    <subcellularLocation>
        <location evidence="1">Membrane</location>
        <topology evidence="1">Multi-pass membrane protein</topology>
    </subcellularLocation>
</comment>
<dbReference type="HOGENOM" id="CLU_005126_9_0_7"/>
<dbReference type="GO" id="GO:0015297">
    <property type="term" value="F:antiporter activity"/>
    <property type="evidence" value="ECO:0007669"/>
    <property type="project" value="UniProtKB-KW"/>
</dbReference>
<dbReference type="Proteomes" id="UP000002407">
    <property type="component" value="Chromosome"/>
</dbReference>
<dbReference type="Gene3D" id="3.40.50.720">
    <property type="entry name" value="NAD(P)-binding Rossmann-like Domain"/>
    <property type="match status" value="1"/>
</dbReference>
<evidence type="ECO:0000256" key="2">
    <source>
        <dbReference type="ARBA" id="ARBA00022448"/>
    </source>
</evidence>
<keyword evidence="7 10" id="KW-1133">Transmembrane helix</keyword>
<evidence type="ECO:0000256" key="8">
    <source>
        <dbReference type="ARBA" id="ARBA00023065"/>
    </source>
</evidence>
<keyword evidence="9 10" id="KW-0472">Membrane</keyword>
<dbReference type="GO" id="GO:0006813">
    <property type="term" value="P:potassium ion transport"/>
    <property type="evidence" value="ECO:0007669"/>
    <property type="project" value="UniProtKB-KW"/>
</dbReference>
<keyword evidence="8" id="KW-0406">Ion transport</keyword>
<keyword evidence="3" id="KW-0050">Antiport</keyword>
<feature type="transmembrane region" description="Helical" evidence="10">
    <location>
        <begin position="217"/>
        <end position="250"/>
    </location>
</feature>
<dbReference type="PANTHER" id="PTHR46157:SF4">
    <property type="entry name" value="K(+) EFFLUX ANTIPORTER 3, CHLOROPLASTIC"/>
    <property type="match status" value="1"/>
</dbReference>
<evidence type="ECO:0000259" key="11">
    <source>
        <dbReference type="Pfam" id="PF00999"/>
    </source>
</evidence>
<dbReference type="GO" id="GO:0005886">
    <property type="term" value="C:plasma membrane"/>
    <property type="evidence" value="ECO:0007669"/>
    <property type="project" value="TreeGrafter"/>
</dbReference>
<dbReference type="PANTHER" id="PTHR46157">
    <property type="entry name" value="K(+) EFFLUX ANTIPORTER 3, CHLOROPLASTIC"/>
    <property type="match status" value="1"/>
</dbReference>
<dbReference type="eggNOG" id="COG0475">
    <property type="taxonomic scope" value="Bacteria"/>
</dbReference>
<evidence type="ECO:0000256" key="3">
    <source>
        <dbReference type="ARBA" id="ARBA00022449"/>
    </source>
</evidence>
<dbReference type="SUPFAM" id="SSF51735">
    <property type="entry name" value="NAD(P)-binding Rossmann-fold domains"/>
    <property type="match status" value="1"/>
</dbReference>
<keyword evidence="2" id="KW-0813">Transport</keyword>
<evidence type="ECO:0000256" key="5">
    <source>
        <dbReference type="ARBA" id="ARBA00022692"/>
    </source>
</evidence>
<feature type="domain" description="Cation/H+ exchanger transmembrane" evidence="11">
    <location>
        <begin position="13"/>
        <end position="373"/>
    </location>
</feature>
<dbReference type="eggNOG" id="COG1226">
    <property type="taxonomic scope" value="Bacteria"/>
</dbReference>
<evidence type="ECO:0000256" key="4">
    <source>
        <dbReference type="ARBA" id="ARBA00022538"/>
    </source>
</evidence>
<evidence type="ECO:0000256" key="6">
    <source>
        <dbReference type="ARBA" id="ARBA00022958"/>
    </source>
</evidence>
<protein>
    <submittedName>
        <fullName evidence="13">Sodium/hydrogen exchanger family protein</fullName>
    </submittedName>
</protein>
<keyword evidence="4" id="KW-0633">Potassium transport</keyword>
<feature type="transmembrane region" description="Helical" evidence="10">
    <location>
        <begin position="176"/>
        <end position="196"/>
    </location>
</feature>
<feature type="transmembrane region" description="Helical" evidence="10">
    <location>
        <begin position="83"/>
        <end position="106"/>
    </location>
</feature>
<accession>A7I1Z4</accession>
<feature type="transmembrane region" description="Helical" evidence="10">
    <location>
        <begin position="112"/>
        <end position="133"/>
    </location>
</feature>
<feature type="transmembrane region" description="Helical" evidence="10">
    <location>
        <begin position="262"/>
        <end position="284"/>
    </location>
</feature>
<feature type="transmembrane region" description="Helical" evidence="10">
    <location>
        <begin position="321"/>
        <end position="344"/>
    </location>
</feature>
<evidence type="ECO:0000313" key="13">
    <source>
        <dbReference type="EMBL" id="ABS51831.1"/>
    </source>
</evidence>
<dbReference type="RefSeq" id="WP_012108828.1">
    <property type="nucleotide sequence ID" value="NC_009714.1"/>
</dbReference>
<dbReference type="OrthoDB" id="9781411at2"/>
<dbReference type="Pfam" id="PF02254">
    <property type="entry name" value="TrkA_N"/>
    <property type="match status" value="1"/>
</dbReference>
<dbReference type="EMBL" id="CP000776">
    <property type="protein sequence ID" value="ABS51831.1"/>
    <property type="molecule type" value="Genomic_DNA"/>
</dbReference>
<sequence>MELFLELFLIVSALAIVLNVIFKMFEIPTIIGYIVTGICLNHIYNLSNKAEISHVAEFGIVFLMFTIGLEFSLKYLMQMKKDVFLNGILQMSVSTIFFAFAAYEIFGINIKAAIIIGSALSLSSTAIVLKILNDRNQISQIYGRKALGILLFQDIAVIPILLMIDIFGSTDSTPVIYLILKTCISAVIVIGLLFLIGKYLFNAILNKILQTDSKEIFLISILFTVVGSSFIAHIFGFSYTLGAFIAGIIIAETEYKDQIEAVLIPFRDILLGLFFITVGMQINFDTIKENYGLILALVFVIMTIKTLIVYFILYFSVKRRVAFKAAISISQIGEFALAIFSIMLAHSAISQTNAQILISTVVITMIITPFILKNINVFANRFEGDGTSLTKNKIKLAEIKHHFIVCGYGRLGQEVVLKLKNQGLLHIVIESDLTLVELGKSRGENIYFGDMTRKSTLIEANIANADGIILTVSNEQKLMMIAKNIASLNMPSDVVVRYTGADEKKLFSDFGEKFRFIKEERAIANVLVQEAIQCKIEKHSAEI</sequence>
<evidence type="ECO:0000259" key="12">
    <source>
        <dbReference type="Pfam" id="PF02254"/>
    </source>
</evidence>
<dbReference type="InterPro" id="IPR036291">
    <property type="entry name" value="NAD(P)-bd_dom_sf"/>
</dbReference>
<keyword evidence="5 10" id="KW-0812">Transmembrane</keyword>
<dbReference type="STRING" id="360107.CHAB381_0974"/>
<reference evidence="14" key="1">
    <citation type="submission" date="2007-07" db="EMBL/GenBank/DDBJ databases">
        <title>Complete genome sequence of Campylobacter hominis ATCC BAA-381, a commensal isolated from the human gastrointestinal tract.</title>
        <authorList>
            <person name="Fouts D.E."/>
            <person name="Mongodin E.F."/>
            <person name="Puiu D."/>
            <person name="Sebastian Y."/>
            <person name="Miller W.G."/>
            <person name="Mandrell R.E."/>
            <person name="Nelson K.E."/>
        </authorList>
    </citation>
    <scope>NUCLEOTIDE SEQUENCE [LARGE SCALE GENOMIC DNA]</scope>
    <source>
        <strain evidence="14">ATCC BAA-381 / LMG 19568 / NCTC 13146 / CH001A</strain>
    </source>
</reference>
<gene>
    <name evidence="13" type="ordered locus">CHAB381_0974</name>
</gene>
<feature type="transmembrane region" description="Helical" evidence="10">
    <location>
        <begin position="291"/>
        <end position="315"/>
    </location>
</feature>
<feature type="domain" description="RCK N-terminal" evidence="12">
    <location>
        <begin position="403"/>
        <end position="511"/>
    </location>
</feature>
<feature type="transmembrane region" description="Helical" evidence="10">
    <location>
        <begin position="145"/>
        <end position="164"/>
    </location>
</feature>